<feature type="transmembrane region" description="Helical" evidence="1">
    <location>
        <begin position="266"/>
        <end position="288"/>
    </location>
</feature>
<feature type="transmembrane region" description="Helical" evidence="1">
    <location>
        <begin position="300"/>
        <end position="326"/>
    </location>
</feature>
<keyword evidence="1" id="KW-0812">Transmembrane</keyword>
<dbReference type="EMBL" id="RRYP01001115">
    <property type="protein sequence ID" value="TNV86389.1"/>
    <property type="molecule type" value="Genomic_DNA"/>
</dbReference>
<comment type="caution">
    <text evidence="2">The sequence shown here is derived from an EMBL/GenBank/DDBJ whole genome shotgun (WGS) entry which is preliminary data.</text>
</comment>
<keyword evidence="3" id="KW-1185">Reference proteome</keyword>
<evidence type="ECO:0000256" key="1">
    <source>
        <dbReference type="SAM" id="Phobius"/>
    </source>
</evidence>
<feature type="transmembrane region" description="Helical" evidence="1">
    <location>
        <begin position="91"/>
        <end position="109"/>
    </location>
</feature>
<feature type="transmembrane region" description="Helical" evidence="1">
    <location>
        <begin position="212"/>
        <end position="231"/>
    </location>
</feature>
<evidence type="ECO:0000313" key="2">
    <source>
        <dbReference type="EMBL" id="TNV86389.1"/>
    </source>
</evidence>
<sequence length="381" mass="43595">MISIPIPGIASPIQSLLSTIIYMDLLITDKWLTNFLEDISQISEDEDDTPLNLFIGSQGFQSRLLLFNLGSTLVFLIIQICSLIYTGLMKLLSPFCLKQVYILIIYHFRAKQQYAFLQKRFIWGGTIRFIIQQFQPLIFSSLINIRCASFSDQHAQSLGVSINLFLSTVIFAGMLVSIFIFYVIIKKGKGGDDKFSTLIEGLNESKRGFSSYWTVWTLAKWSLMCFVLILLTDYPCQQLQLLTLLSMFSAILQFKVKPMSSQSENAICFFNEVMTTFYLYALIGLAAAGDDIALRENIGLALISILLLTLFANITKVLIVIIIEIVKKIRRKLNSRRDKVVLLRKRQRAYRYGAIRLHSLQELGTREYGREEFKTNDKQTD</sequence>
<proteinExistence type="predicted"/>
<feature type="transmembrane region" description="Helical" evidence="1">
    <location>
        <begin position="64"/>
        <end position="85"/>
    </location>
</feature>
<keyword evidence="1" id="KW-0472">Membrane</keyword>
<evidence type="ECO:0008006" key="4">
    <source>
        <dbReference type="Google" id="ProtNLM"/>
    </source>
</evidence>
<accession>A0A8J8T8P2</accession>
<dbReference type="Proteomes" id="UP000785679">
    <property type="component" value="Unassembled WGS sequence"/>
</dbReference>
<feature type="transmembrane region" description="Helical" evidence="1">
    <location>
        <begin position="162"/>
        <end position="185"/>
    </location>
</feature>
<keyword evidence="1" id="KW-1133">Transmembrane helix</keyword>
<reference evidence="2" key="1">
    <citation type="submission" date="2019-06" db="EMBL/GenBank/DDBJ databases">
        <authorList>
            <person name="Zheng W."/>
        </authorList>
    </citation>
    <scope>NUCLEOTIDE SEQUENCE</scope>
    <source>
        <strain evidence="2">QDHG01</strain>
    </source>
</reference>
<protein>
    <recommendedName>
        <fullName evidence="4">TRP C-terminal domain-containing protein</fullName>
    </recommendedName>
</protein>
<gene>
    <name evidence="2" type="ORF">FGO68_gene14343</name>
</gene>
<name>A0A8J8T8P2_HALGN</name>
<dbReference type="AlphaFoldDB" id="A0A8J8T8P2"/>
<organism evidence="2 3">
    <name type="scientific">Halteria grandinella</name>
    <dbReference type="NCBI Taxonomy" id="5974"/>
    <lineage>
        <taxon>Eukaryota</taxon>
        <taxon>Sar</taxon>
        <taxon>Alveolata</taxon>
        <taxon>Ciliophora</taxon>
        <taxon>Intramacronucleata</taxon>
        <taxon>Spirotrichea</taxon>
        <taxon>Stichotrichia</taxon>
        <taxon>Sporadotrichida</taxon>
        <taxon>Halteriidae</taxon>
        <taxon>Halteria</taxon>
    </lineage>
</organism>
<evidence type="ECO:0000313" key="3">
    <source>
        <dbReference type="Proteomes" id="UP000785679"/>
    </source>
</evidence>